<keyword evidence="8" id="KW-0902">Two-component regulatory system</keyword>
<evidence type="ECO:0000256" key="4">
    <source>
        <dbReference type="ARBA" id="ARBA00022679"/>
    </source>
</evidence>
<name>A0A7W9KNY6_9PSEU</name>
<feature type="transmembrane region" description="Helical" evidence="9">
    <location>
        <begin position="12"/>
        <end position="29"/>
    </location>
</feature>
<dbReference type="GO" id="GO:0000155">
    <property type="term" value="F:phosphorelay sensor kinase activity"/>
    <property type="evidence" value="ECO:0007669"/>
    <property type="project" value="InterPro"/>
</dbReference>
<keyword evidence="6 12" id="KW-0418">Kinase</keyword>
<keyword evidence="9" id="KW-1133">Transmembrane helix</keyword>
<keyword evidence="9" id="KW-0812">Transmembrane</keyword>
<sequence>MLRLSSELLWAPVRVVPLLANLLYLAQLRTYSPGEPTEWDWMYALVSGGLTLFGGKLPLPVLIGQSALFALGPVTGGSAWNSVFVLAPVALAELWMRRTGWQCWVGTGVLLGAQLAVYLPHFDLRYTPFAMAATTLPALLLGLYIRRVLQKAVIAQRQREAAVRDARAAERAAISRELHDLIAHYLASIALQVGATRHALGEAEPAVAQALAEVHGTARTGLADLRRLVATLRDPDTDQVGAAMAEPDGLPAALAAAVERARGAGLTLDAEIDPRVTTVDSMRRLAVLRVVQEGLTNVIKHAGPQARATLRVQTADGEVRVLIRDDRRGRPVEPRAKPGFGLIGMRERVELLGGTVRAGADPSGWELAVSIPGGAS</sequence>
<dbReference type="Proteomes" id="UP000585638">
    <property type="component" value="Unassembled WGS sequence"/>
</dbReference>
<dbReference type="Pfam" id="PF07730">
    <property type="entry name" value="HisKA_3"/>
    <property type="match status" value="1"/>
</dbReference>
<feature type="domain" description="Histidine kinase/HSP90-like ATPase" evidence="10">
    <location>
        <begin position="286"/>
        <end position="362"/>
    </location>
</feature>
<evidence type="ECO:0000256" key="6">
    <source>
        <dbReference type="ARBA" id="ARBA00022777"/>
    </source>
</evidence>
<evidence type="ECO:0000256" key="8">
    <source>
        <dbReference type="ARBA" id="ARBA00023012"/>
    </source>
</evidence>
<evidence type="ECO:0000256" key="9">
    <source>
        <dbReference type="SAM" id="Phobius"/>
    </source>
</evidence>
<dbReference type="InterPro" id="IPR036890">
    <property type="entry name" value="HATPase_C_sf"/>
</dbReference>
<comment type="catalytic activity">
    <reaction evidence="1">
        <text>ATP + protein L-histidine = ADP + protein N-phospho-L-histidine.</text>
        <dbReference type="EC" id="2.7.13.3"/>
    </reaction>
</comment>
<feature type="transmembrane region" description="Helical" evidence="9">
    <location>
        <begin position="79"/>
        <end position="96"/>
    </location>
</feature>
<dbReference type="GO" id="GO:0005524">
    <property type="term" value="F:ATP binding"/>
    <property type="evidence" value="ECO:0007669"/>
    <property type="project" value="UniProtKB-KW"/>
</dbReference>
<evidence type="ECO:0000313" key="12">
    <source>
        <dbReference type="EMBL" id="MBB5896036.1"/>
    </source>
</evidence>
<evidence type="ECO:0000256" key="2">
    <source>
        <dbReference type="ARBA" id="ARBA00012438"/>
    </source>
</evidence>
<evidence type="ECO:0000256" key="1">
    <source>
        <dbReference type="ARBA" id="ARBA00000085"/>
    </source>
</evidence>
<dbReference type="PANTHER" id="PTHR24421">
    <property type="entry name" value="NITRATE/NITRITE SENSOR PROTEIN NARX-RELATED"/>
    <property type="match status" value="1"/>
</dbReference>
<dbReference type="RefSeq" id="WP_184867746.1">
    <property type="nucleotide sequence ID" value="NZ_BAAAWY010000074.1"/>
</dbReference>
<keyword evidence="3" id="KW-0597">Phosphoprotein</keyword>
<keyword evidence="5" id="KW-0547">Nucleotide-binding</keyword>
<evidence type="ECO:0000259" key="10">
    <source>
        <dbReference type="Pfam" id="PF02518"/>
    </source>
</evidence>
<keyword evidence="7" id="KW-0067">ATP-binding</keyword>
<dbReference type="GO" id="GO:0016020">
    <property type="term" value="C:membrane"/>
    <property type="evidence" value="ECO:0007669"/>
    <property type="project" value="InterPro"/>
</dbReference>
<dbReference type="CDD" id="cd16917">
    <property type="entry name" value="HATPase_UhpB-NarQ-NarX-like"/>
    <property type="match status" value="1"/>
</dbReference>
<feature type="domain" description="Signal transduction histidine kinase subgroup 3 dimerisation and phosphoacceptor" evidence="11">
    <location>
        <begin position="170"/>
        <end position="236"/>
    </location>
</feature>
<feature type="transmembrane region" description="Helical" evidence="9">
    <location>
        <begin position="126"/>
        <end position="145"/>
    </location>
</feature>
<evidence type="ECO:0000259" key="11">
    <source>
        <dbReference type="Pfam" id="PF07730"/>
    </source>
</evidence>
<dbReference type="EMBL" id="JACHIR010000001">
    <property type="protein sequence ID" value="MBB5896036.1"/>
    <property type="molecule type" value="Genomic_DNA"/>
</dbReference>
<gene>
    <name evidence="12" type="ORF">BJ998_007232</name>
</gene>
<dbReference type="AlphaFoldDB" id="A0A7W9KNY6"/>
<dbReference type="InterPro" id="IPR003594">
    <property type="entry name" value="HATPase_dom"/>
</dbReference>
<proteinExistence type="predicted"/>
<dbReference type="InterPro" id="IPR050482">
    <property type="entry name" value="Sensor_HK_TwoCompSys"/>
</dbReference>
<dbReference type="EC" id="2.7.13.3" evidence="2"/>
<evidence type="ECO:0000256" key="5">
    <source>
        <dbReference type="ARBA" id="ARBA00022741"/>
    </source>
</evidence>
<dbReference type="GO" id="GO:0046983">
    <property type="term" value="F:protein dimerization activity"/>
    <property type="evidence" value="ECO:0007669"/>
    <property type="project" value="InterPro"/>
</dbReference>
<dbReference type="Gene3D" id="1.20.5.1930">
    <property type="match status" value="1"/>
</dbReference>
<feature type="transmembrane region" description="Helical" evidence="9">
    <location>
        <begin position="103"/>
        <end position="120"/>
    </location>
</feature>
<dbReference type="InterPro" id="IPR011712">
    <property type="entry name" value="Sig_transdc_His_kin_sub3_dim/P"/>
</dbReference>
<reference evidence="12 13" key="1">
    <citation type="submission" date="2020-08" db="EMBL/GenBank/DDBJ databases">
        <title>Sequencing the genomes of 1000 actinobacteria strains.</title>
        <authorList>
            <person name="Klenk H.-P."/>
        </authorList>
    </citation>
    <scope>NUCLEOTIDE SEQUENCE [LARGE SCALE GENOMIC DNA]</scope>
    <source>
        <strain evidence="12 13">DSM 43851</strain>
    </source>
</reference>
<comment type="caution">
    <text evidence="12">The sequence shown here is derived from an EMBL/GenBank/DDBJ whole genome shotgun (WGS) entry which is preliminary data.</text>
</comment>
<protein>
    <recommendedName>
        <fullName evidence="2">histidine kinase</fullName>
        <ecNumber evidence="2">2.7.13.3</ecNumber>
    </recommendedName>
</protein>
<keyword evidence="4" id="KW-0808">Transferase</keyword>
<evidence type="ECO:0000256" key="7">
    <source>
        <dbReference type="ARBA" id="ARBA00022840"/>
    </source>
</evidence>
<organism evidence="12 13">
    <name type="scientific">Kutzneria kofuensis</name>
    <dbReference type="NCBI Taxonomy" id="103725"/>
    <lineage>
        <taxon>Bacteria</taxon>
        <taxon>Bacillati</taxon>
        <taxon>Actinomycetota</taxon>
        <taxon>Actinomycetes</taxon>
        <taxon>Pseudonocardiales</taxon>
        <taxon>Pseudonocardiaceae</taxon>
        <taxon>Kutzneria</taxon>
    </lineage>
</organism>
<keyword evidence="9" id="KW-0472">Membrane</keyword>
<dbReference type="Gene3D" id="3.30.565.10">
    <property type="entry name" value="Histidine kinase-like ATPase, C-terminal domain"/>
    <property type="match status" value="1"/>
</dbReference>
<evidence type="ECO:0000256" key="3">
    <source>
        <dbReference type="ARBA" id="ARBA00022553"/>
    </source>
</evidence>
<keyword evidence="13" id="KW-1185">Reference proteome</keyword>
<evidence type="ECO:0000313" key="13">
    <source>
        <dbReference type="Proteomes" id="UP000585638"/>
    </source>
</evidence>
<accession>A0A7W9KNY6</accession>
<feature type="transmembrane region" description="Helical" evidence="9">
    <location>
        <begin position="41"/>
        <end position="59"/>
    </location>
</feature>
<dbReference type="SUPFAM" id="SSF55874">
    <property type="entry name" value="ATPase domain of HSP90 chaperone/DNA topoisomerase II/histidine kinase"/>
    <property type="match status" value="1"/>
</dbReference>
<dbReference type="Pfam" id="PF02518">
    <property type="entry name" value="HATPase_c"/>
    <property type="match status" value="1"/>
</dbReference>
<dbReference type="PANTHER" id="PTHR24421:SF10">
    <property type="entry name" value="NITRATE_NITRITE SENSOR PROTEIN NARQ"/>
    <property type="match status" value="1"/>
</dbReference>